<name>A0A8H2QJM5_9FLAO</name>
<dbReference type="EMBL" id="VSKM01000005">
    <property type="protein sequence ID" value="TYB76035.1"/>
    <property type="molecule type" value="Genomic_DNA"/>
</dbReference>
<dbReference type="Gene3D" id="1.10.3680.10">
    <property type="entry name" value="TerB-like"/>
    <property type="match status" value="1"/>
</dbReference>
<proteinExistence type="predicted"/>
<reference evidence="1 2" key="1">
    <citation type="submission" date="2019-08" db="EMBL/GenBank/DDBJ databases">
        <title>Genomes of Antarctic Bizionia species.</title>
        <authorList>
            <person name="Bowman J.P."/>
        </authorList>
    </citation>
    <scope>NUCLEOTIDE SEQUENCE [LARGE SCALE GENOMIC DNA]</scope>
    <source>
        <strain evidence="1 2">HFD</strain>
    </source>
</reference>
<evidence type="ECO:0000313" key="1">
    <source>
        <dbReference type="EMBL" id="TYB76035.1"/>
    </source>
</evidence>
<keyword evidence="2" id="KW-1185">Reference proteome</keyword>
<dbReference type="InterPro" id="IPR029024">
    <property type="entry name" value="TerB-like"/>
</dbReference>
<dbReference type="AlphaFoldDB" id="A0A8H2QJM5"/>
<sequence>MSFSDLFDSGFKKRNEDHFASIVRVAMDDGIISTEEKAFLDRLARNLDISEGDYEIILKDYQSHPINPPTTYDRRLERLYDLSRMVYVDHIKGDTEEILLRKIAVGLGFSHENVAYVVDKALTLVSDGVDVDTFIDEIKQMNR</sequence>
<dbReference type="SUPFAM" id="SSF158682">
    <property type="entry name" value="TerB-like"/>
    <property type="match status" value="1"/>
</dbReference>
<dbReference type="Proteomes" id="UP000323324">
    <property type="component" value="Unassembled WGS sequence"/>
</dbReference>
<evidence type="ECO:0000313" key="2">
    <source>
        <dbReference type="Proteomes" id="UP000323324"/>
    </source>
</evidence>
<dbReference type="RefSeq" id="WP_148369414.1">
    <property type="nucleotide sequence ID" value="NZ_VSKM01000005.1"/>
</dbReference>
<accession>A0A8H2QJM5</accession>
<organism evidence="1 2">
    <name type="scientific">Bizionia saleffrena</name>
    <dbReference type="NCBI Taxonomy" id="291189"/>
    <lineage>
        <taxon>Bacteria</taxon>
        <taxon>Pseudomonadati</taxon>
        <taxon>Bacteroidota</taxon>
        <taxon>Flavobacteriia</taxon>
        <taxon>Flavobacteriales</taxon>
        <taxon>Flavobacteriaceae</taxon>
        <taxon>Bizionia</taxon>
    </lineage>
</organism>
<gene>
    <name evidence="1" type="ORF">ES676_06170</name>
</gene>
<comment type="caution">
    <text evidence="1">The sequence shown here is derived from an EMBL/GenBank/DDBJ whole genome shotgun (WGS) entry which is preliminary data.</text>
</comment>
<protein>
    <submittedName>
        <fullName evidence="1">TerB family tellurite resistance protein</fullName>
    </submittedName>
</protein>